<dbReference type="InterPro" id="IPR011032">
    <property type="entry name" value="GroES-like_sf"/>
</dbReference>
<keyword evidence="2 6" id="KW-0479">Metal-binding</keyword>
<dbReference type="InterPro" id="IPR013154">
    <property type="entry name" value="ADH-like_N"/>
</dbReference>
<dbReference type="SUPFAM" id="SSF50129">
    <property type="entry name" value="GroES-like"/>
    <property type="match status" value="1"/>
</dbReference>
<dbReference type="InterPro" id="IPR013149">
    <property type="entry name" value="ADH-like_C"/>
</dbReference>
<reference evidence="8 9" key="1">
    <citation type="submission" date="2020-04" db="EMBL/GenBank/DDBJ databases">
        <title>Novel species.</title>
        <authorList>
            <person name="Teo W.F.A."/>
            <person name="Lipun K."/>
            <person name="Srisuk N."/>
            <person name="Duangmal K."/>
        </authorList>
    </citation>
    <scope>NUCLEOTIDE SEQUENCE [LARGE SCALE GENOMIC DNA]</scope>
    <source>
        <strain evidence="8 9">K13G38</strain>
    </source>
</reference>
<dbReference type="SMART" id="SM00829">
    <property type="entry name" value="PKS_ER"/>
    <property type="match status" value="1"/>
</dbReference>
<dbReference type="Gene3D" id="3.40.50.720">
    <property type="entry name" value="NAD(P)-binding Rossmann-like Domain"/>
    <property type="match status" value="1"/>
</dbReference>
<dbReference type="Pfam" id="PF08240">
    <property type="entry name" value="ADH_N"/>
    <property type="match status" value="1"/>
</dbReference>
<evidence type="ECO:0000259" key="7">
    <source>
        <dbReference type="SMART" id="SM00829"/>
    </source>
</evidence>
<dbReference type="Proteomes" id="UP000715441">
    <property type="component" value="Unassembled WGS sequence"/>
</dbReference>
<dbReference type="PANTHER" id="PTHR43880:SF12">
    <property type="entry name" value="ALCOHOL DEHYDROGENASE CLASS-3"/>
    <property type="match status" value="1"/>
</dbReference>
<evidence type="ECO:0000313" key="9">
    <source>
        <dbReference type="Proteomes" id="UP000715441"/>
    </source>
</evidence>
<evidence type="ECO:0000256" key="5">
    <source>
        <dbReference type="ARBA" id="ARBA00023027"/>
    </source>
</evidence>
<protein>
    <submittedName>
        <fullName evidence="8">Zinc-binding dehydrogenase</fullName>
    </submittedName>
</protein>
<keyword evidence="5" id="KW-0520">NAD</keyword>
<dbReference type="InterPro" id="IPR002328">
    <property type="entry name" value="ADH_Zn_CS"/>
</dbReference>
<evidence type="ECO:0000256" key="2">
    <source>
        <dbReference type="ARBA" id="ARBA00022723"/>
    </source>
</evidence>
<keyword evidence="9" id="KW-1185">Reference proteome</keyword>
<organism evidence="8 9">
    <name type="scientific">Amycolatopsis acididurans</name>
    <dbReference type="NCBI Taxonomy" id="2724524"/>
    <lineage>
        <taxon>Bacteria</taxon>
        <taxon>Bacillati</taxon>
        <taxon>Actinomycetota</taxon>
        <taxon>Actinomycetes</taxon>
        <taxon>Pseudonocardiales</taxon>
        <taxon>Pseudonocardiaceae</taxon>
        <taxon>Amycolatopsis</taxon>
    </lineage>
</organism>
<evidence type="ECO:0000256" key="1">
    <source>
        <dbReference type="ARBA" id="ARBA00008072"/>
    </source>
</evidence>
<dbReference type="PANTHER" id="PTHR43880">
    <property type="entry name" value="ALCOHOL DEHYDROGENASE"/>
    <property type="match status" value="1"/>
</dbReference>
<comment type="caution">
    <text evidence="8">The sequence shown here is derived from an EMBL/GenBank/DDBJ whole genome shotgun (WGS) entry which is preliminary data.</text>
</comment>
<keyword evidence="3 6" id="KW-0862">Zinc</keyword>
<evidence type="ECO:0000256" key="4">
    <source>
        <dbReference type="ARBA" id="ARBA00023002"/>
    </source>
</evidence>
<dbReference type="SUPFAM" id="SSF51735">
    <property type="entry name" value="NAD(P)-binding Rossmann-fold domains"/>
    <property type="match status" value="1"/>
</dbReference>
<proteinExistence type="inferred from homology"/>
<gene>
    <name evidence="8" type="ORF">HFP15_25215</name>
</gene>
<dbReference type="EMBL" id="JAAXLS010000020">
    <property type="protein sequence ID" value="NKQ56184.1"/>
    <property type="molecule type" value="Genomic_DNA"/>
</dbReference>
<name>A0ABX1JBB2_9PSEU</name>
<evidence type="ECO:0000313" key="8">
    <source>
        <dbReference type="EMBL" id="NKQ56184.1"/>
    </source>
</evidence>
<accession>A0ABX1JBB2</accession>
<comment type="cofactor">
    <cofactor evidence="6">
        <name>Zn(2+)</name>
        <dbReference type="ChEBI" id="CHEBI:29105"/>
    </cofactor>
</comment>
<evidence type="ECO:0000256" key="3">
    <source>
        <dbReference type="ARBA" id="ARBA00022833"/>
    </source>
</evidence>
<comment type="similarity">
    <text evidence="1 6">Belongs to the zinc-containing alcohol dehydrogenase family.</text>
</comment>
<keyword evidence="4" id="KW-0560">Oxidoreductase</keyword>
<dbReference type="PROSITE" id="PS00059">
    <property type="entry name" value="ADH_ZINC"/>
    <property type="match status" value="1"/>
</dbReference>
<dbReference type="RefSeq" id="WP_168519219.1">
    <property type="nucleotide sequence ID" value="NZ_JAAXLS010000020.1"/>
</dbReference>
<sequence>MRAFVIEEFGRHGVRDDVETLELGPRDVRVQIKAAGVCRTDLSATNGKWPTALPLVAGHEGAGIIVEVGEQVTDRQVGQHVMIDSPACGQCYLCTHGSPQFCERRDLSGSQVRFKLADGTGVHSMIGRGTWSEEIVVDASAAIVLPKAVPFDVASVIGCAVRTGTGQVINVAKPEAGSSAIFFGGGGIGACAIMGAKLAGCGTIVAVDPATPKHESLLHFGATHAITPDEVQDAIHNLTDGRGFDYSFENVGRPETLRAAWDAARTAGTVVITGLGGTQGRVEFDLNELSVHGKTLRGNVGGNCLPQRDPALFAELYLLGKLDLDSVITNRLKVDEFPDALKALDEDPTILRQVVEFD</sequence>
<dbReference type="Pfam" id="PF00107">
    <property type="entry name" value="ADH_zinc_N"/>
    <property type="match status" value="1"/>
</dbReference>
<dbReference type="Gene3D" id="3.90.180.10">
    <property type="entry name" value="Medium-chain alcohol dehydrogenases, catalytic domain"/>
    <property type="match status" value="1"/>
</dbReference>
<dbReference type="InterPro" id="IPR020843">
    <property type="entry name" value="ER"/>
</dbReference>
<feature type="domain" description="Enoyl reductase (ER)" evidence="7">
    <location>
        <begin position="13"/>
        <end position="355"/>
    </location>
</feature>
<evidence type="ECO:0000256" key="6">
    <source>
        <dbReference type="RuleBase" id="RU361277"/>
    </source>
</evidence>
<dbReference type="InterPro" id="IPR036291">
    <property type="entry name" value="NAD(P)-bd_dom_sf"/>
</dbReference>